<evidence type="ECO:0000313" key="8">
    <source>
        <dbReference type="Proteomes" id="UP000602510"/>
    </source>
</evidence>
<evidence type="ECO:0000256" key="2">
    <source>
        <dbReference type="ARBA" id="ARBA00010400"/>
    </source>
</evidence>
<evidence type="ECO:0000256" key="4">
    <source>
        <dbReference type="ARBA" id="ARBA00022729"/>
    </source>
</evidence>
<keyword evidence="4" id="KW-0732">Signal</keyword>
<gene>
    <name evidence="7" type="ORF">GN244_ATG08284</name>
</gene>
<comment type="function">
    <text evidence="5">Effector that suppresses plant defense responses during pathogen infection.</text>
</comment>
<dbReference type="Pfam" id="PF16810">
    <property type="entry name" value="RXLR"/>
    <property type="match status" value="1"/>
</dbReference>
<sequence>MVTTAHIDFKRSLRSHKHEDESNDDSASPQVDKEERGNGIMWNKLMKDIKDPTKCQAAEAYQECA</sequence>
<keyword evidence="3 5" id="KW-0964">Secreted</keyword>
<reference evidence="7" key="1">
    <citation type="submission" date="2020-04" db="EMBL/GenBank/DDBJ databases">
        <title>Hybrid Assembly of Korean Phytophthora infestans isolates.</title>
        <authorList>
            <person name="Prokchorchik M."/>
            <person name="Lee Y."/>
            <person name="Seo J."/>
            <person name="Cho J.-H."/>
            <person name="Park Y.-E."/>
            <person name="Jang D.-C."/>
            <person name="Im J.-S."/>
            <person name="Choi J.-G."/>
            <person name="Park H.-J."/>
            <person name="Lee G.-B."/>
            <person name="Lee Y.-G."/>
            <person name="Hong S.-Y."/>
            <person name="Cho K."/>
            <person name="Sohn K.H."/>
        </authorList>
    </citation>
    <scope>NUCLEOTIDE SEQUENCE</scope>
    <source>
        <strain evidence="7">KR_1_A1</strain>
    </source>
</reference>
<comment type="caution">
    <text evidence="7">The sequence shown here is derived from an EMBL/GenBank/DDBJ whole genome shotgun (WGS) entry which is preliminary data.</text>
</comment>
<feature type="region of interest" description="Disordered" evidence="6">
    <location>
        <begin position="1"/>
        <end position="38"/>
    </location>
</feature>
<dbReference type="EMBL" id="WSZM01000174">
    <property type="protein sequence ID" value="KAF4039453.1"/>
    <property type="molecule type" value="Genomic_DNA"/>
</dbReference>
<evidence type="ECO:0000256" key="3">
    <source>
        <dbReference type="ARBA" id="ARBA00022525"/>
    </source>
</evidence>
<organism evidence="7 8">
    <name type="scientific">Phytophthora infestans</name>
    <name type="common">Potato late blight agent</name>
    <name type="synonym">Botrytis infestans</name>
    <dbReference type="NCBI Taxonomy" id="4787"/>
    <lineage>
        <taxon>Eukaryota</taxon>
        <taxon>Sar</taxon>
        <taxon>Stramenopiles</taxon>
        <taxon>Oomycota</taxon>
        <taxon>Peronosporomycetes</taxon>
        <taxon>Peronosporales</taxon>
        <taxon>Peronosporaceae</taxon>
        <taxon>Phytophthora</taxon>
    </lineage>
</organism>
<evidence type="ECO:0000256" key="5">
    <source>
        <dbReference type="RuleBase" id="RU367124"/>
    </source>
</evidence>
<dbReference type="InterPro" id="IPR031825">
    <property type="entry name" value="RXLR"/>
</dbReference>
<comment type="similarity">
    <text evidence="2 5">Belongs to the RxLR effector family.</text>
</comment>
<evidence type="ECO:0000313" key="7">
    <source>
        <dbReference type="EMBL" id="KAF4039453.1"/>
    </source>
</evidence>
<dbReference type="Proteomes" id="UP000602510">
    <property type="component" value="Unassembled WGS sequence"/>
</dbReference>
<protein>
    <recommendedName>
        <fullName evidence="5">RxLR effector protein</fullName>
    </recommendedName>
</protein>
<comment type="domain">
    <text evidence="5">The RxLR-dEER motif acts to carry the protein into the host cell cytoplasm through binding to cell surface phosphatidylinositol-3-phosphate.</text>
</comment>
<accession>A0A833WEQ2</accession>
<keyword evidence="8" id="KW-1185">Reference proteome</keyword>
<evidence type="ECO:0000256" key="6">
    <source>
        <dbReference type="SAM" id="MobiDB-lite"/>
    </source>
</evidence>
<proteinExistence type="inferred from homology"/>
<name>A0A833WEQ2_PHYIN</name>
<evidence type="ECO:0000256" key="1">
    <source>
        <dbReference type="ARBA" id="ARBA00004613"/>
    </source>
</evidence>
<dbReference type="AlphaFoldDB" id="A0A833WEQ2"/>
<comment type="subcellular location">
    <subcellularLocation>
        <location evidence="1 5">Secreted</location>
    </subcellularLocation>
</comment>